<feature type="chain" id="PRO_5039411706" evidence="2">
    <location>
        <begin position="17"/>
        <end position="870"/>
    </location>
</feature>
<dbReference type="PANTHER" id="PTHR11511:SF5">
    <property type="entry name" value="FAT-BODY PROTEIN 1-RELATED"/>
    <property type="match status" value="1"/>
</dbReference>
<feature type="domain" description="Hemocyanin middle" evidence="3">
    <location>
        <begin position="238"/>
        <end position="588"/>
    </location>
</feature>
<name>A0A9C5ZMB8_9MUSC</name>
<evidence type="ECO:0000259" key="5">
    <source>
        <dbReference type="Pfam" id="PF03723"/>
    </source>
</evidence>
<dbReference type="Pfam" id="PF03723">
    <property type="entry name" value="Hemocyanin_C"/>
    <property type="match status" value="1"/>
</dbReference>
<dbReference type="PRINTS" id="PR00187">
    <property type="entry name" value="HAEMOCYANIN"/>
</dbReference>
<dbReference type="InterPro" id="IPR014756">
    <property type="entry name" value="Ig_E-set"/>
</dbReference>
<sequence>MKIAYIFLAVLAAVSAFNPKHQKVTLNAYQHRFPIPSVFQQQHTLGQQQTAHNQKTRINQQAIPGYQATAYNAQNAGYNQQNSAYNPLNKQNIVYGSQKNQNVKYASKEFLAKQKFLFEIVYRVEDPLMFEEWIQLAQTATFNPSEYIQYDYYMQKFQQAQKAGALLPQGEFFGALVKTHNKQLIGLFNFFYFAKNFETFQNNVAWARVHVNEHMFIYALNLAVIHRQDLQGMILPSIYEIFPQYFFNSKFVYQAEKFDYDVWSKLVMYEKQYKDVLYAPYFTQQQQQQQFNQQQQQQQVNQVNKNFYFYTKDFKAWQWWKLMGLGENWYSEDRFMLRDNIQQYNQDPKYVEAMQDVQMFWMPVDYTRDIDIFNQESVLSYFTEDLDWNAYWYYYNLDYAFFLDGKTFGLNKDRRGENYLYTVRQILARYYQERLSHGLGDIPQVSVNAEYEAGYDPQLIYHNGVGYSYRKNYYDIQSYNNDGLLKKINNFFTRLDDVISTGYYKTQDGTFIDLRKPQAIEFIGNVMQGNVDVYDQYFFRQWNMFTHMYLADVEPQDTEVFPNIFVNYETMMRDPLFYSVYKRIADVYFHFQYYIKPYTQQELLFPGVTIKNVQATDLVTYFDLVDFDVTNLLNDKMTFVDGQFVWDKTLLARQARLNHKPFALEFTIESDKPQPVVIRTFLGPKYDEFGRTISIMDNQQNFIELDQFIHTLTAGVNTVQRNSQDFYLTIDDRTTYTELYKQVMLALEDKQQFPMDISQPHCGFPDRLVLPRGWAKGMPMQLFVFVSPFTASYQPYSTYDTTYSCGIGSGVRYVDQKPFGYPFDRIVDELEFFVPNMYLKDVQIYHIDVFNKYNNQPNPQFGQFDYNYYN</sequence>
<feature type="domain" description="Hemocyanin C-terminal" evidence="5">
    <location>
        <begin position="597"/>
        <end position="846"/>
    </location>
</feature>
<dbReference type="PANTHER" id="PTHR11511">
    <property type="entry name" value="LARVAL STORAGE PROTEIN/PHENOLOXIDASE"/>
    <property type="match status" value="1"/>
</dbReference>
<evidence type="ECO:0000256" key="2">
    <source>
        <dbReference type="SAM" id="SignalP"/>
    </source>
</evidence>
<dbReference type="GeneID" id="119644121"/>
<keyword evidence="1" id="KW-0758">Storage protein</keyword>
<dbReference type="GO" id="GO:0005615">
    <property type="term" value="C:extracellular space"/>
    <property type="evidence" value="ECO:0007669"/>
    <property type="project" value="UniProtKB-ARBA"/>
</dbReference>
<dbReference type="InterPro" id="IPR013788">
    <property type="entry name" value="Hemocyanin/hexamerin"/>
</dbReference>
<evidence type="ECO:0000313" key="6">
    <source>
        <dbReference type="Proteomes" id="UP000092443"/>
    </source>
</evidence>
<dbReference type="PROSITE" id="PS00210">
    <property type="entry name" value="HEMOCYANIN_2"/>
    <property type="match status" value="1"/>
</dbReference>
<dbReference type="Gene3D" id="1.20.1370.10">
    <property type="entry name" value="Hemocyanin, N-terminal domain"/>
    <property type="match status" value="1"/>
</dbReference>
<evidence type="ECO:0000259" key="4">
    <source>
        <dbReference type="Pfam" id="PF03722"/>
    </source>
</evidence>
<dbReference type="InterPro" id="IPR005203">
    <property type="entry name" value="Hemocyanin_C"/>
</dbReference>
<dbReference type="SUPFAM" id="SSF48056">
    <property type="entry name" value="Di-copper centre-containing domain"/>
    <property type="match status" value="1"/>
</dbReference>
<dbReference type="InterPro" id="IPR037020">
    <property type="entry name" value="Hemocyanin_C_sf"/>
</dbReference>
<dbReference type="InterPro" id="IPR036697">
    <property type="entry name" value="Hemocyanin_N_sf"/>
</dbReference>
<reference evidence="7" key="1">
    <citation type="submission" date="2025-08" db="UniProtKB">
        <authorList>
            <consortium name="RefSeq"/>
        </authorList>
    </citation>
    <scope>IDENTIFICATION</scope>
    <source>
        <tissue evidence="7">Whole body pupa</tissue>
    </source>
</reference>
<organism evidence="6 7">
    <name type="scientific">Glossina fuscipes</name>
    <dbReference type="NCBI Taxonomy" id="7396"/>
    <lineage>
        <taxon>Eukaryota</taxon>
        <taxon>Metazoa</taxon>
        <taxon>Ecdysozoa</taxon>
        <taxon>Arthropoda</taxon>
        <taxon>Hexapoda</taxon>
        <taxon>Insecta</taxon>
        <taxon>Pterygota</taxon>
        <taxon>Neoptera</taxon>
        <taxon>Endopterygota</taxon>
        <taxon>Diptera</taxon>
        <taxon>Brachycera</taxon>
        <taxon>Muscomorpha</taxon>
        <taxon>Hippoboscoidea</taxon>
        <taxon>Glossinidae</taxon>
        <taxon>Glossina</taxon>
    </lineage>
</organism>
<dbReference type="InterPro" id="IPR008922">
    <property type="entry name" value="Di-copper_centre_dom_sf"/>
</dbReference>
<dbReference type="Pfam" id="PF00372">
    <property type="entry name" value="Hemocyanin_M"/>
    <property type="match status" value="1"/>
</dbReference>
<feature type="signal peptide" evidence="2">
    <location>
        <begin position="1"/>
        <end position="16"/>
    </location>
</feature>
<keyword evidence="6" id="KW-1185">Reference proteome</keyword>
<dbReference type="Pfam" id="PF03722">
    <property type="entry name" value="Hemocyanin_N"/>
    <property type="match status" value="1"/>
</dbReference>
<gene>
    <name evidence="7" type="primary">LOC119644121</name>
</gene>
<dbReference type="GO" id="GO:0097009">
    <property type="term" value="P:energy homeostasis"/>
    <property type="evidence" value="ECO:0007669"/>
    <property type="project" value="UniProtKB-ARBA"/>
</dbReference>
<dbReference type="KEGG" id="gfs:119644121"/>
<evidence type="ECO:0000259" key="3">
    <source>
        <dbReference type="Pfam" id="PF00372"/>
    </source>
</evidence>
<accession>A0A9C5ZMB8</accession>
<dbReference type="Gene3D" id="1.10.1280.10">
    <property type="entry name" value="Di-copper center containing domain from catechol oxidase"/>
    <property type="match status" value="1"/>
</dbReference>
<evidence type="ECO:0000313" key="7">
    <source>
        <dbReference type="RefSeq" id="XP_037899574.1"/>
    </source>
</evidence>
<dbReference type="SUPFAM" id="SSF48050">
    <property type="entry name" value="Hemocyanin, N-terminal domain"/>
    <property type="match status" value="1"/>
</dbReference>
<proteinExistence type="predicted"/>
<dbReference type="AlphaFoldDB" id="A0A9C5ZMB8"/>
<dbReference type="SUPFAM" id="SSF81296">
    <property type="entry name" value="E set domains"/>
    <property type="match status" value="1"/>
</dbReference>
<protein>
    <submittedName>
        <fullName evidence="7">Arylphorin subunit A4-like</fullName>
    </submittedName>
</protein>
<dbReference type="Proteomes" id="UP000092443">
    <property type="component" value="Unplaced"/>
</dbReference>
<evidence type="ECO:0000256" key="1">
    <source>
        <dbReference type="ARBA" id="ARBA00022761"/>
    </source>
</evidence>
<feature type="domain" description="Hemocyanin N-terminal" evidence="4">
    <location>
        <begin position="110"/>
        <end position="232"/>
    </location>
</feature>
<dbReference type="RefSeq" id="XP_037899574.1">
    <property type="nucleotide sequence ID" value="XM_038043646.1"/>
</dbReference>
<keyword evidence="2" id="KW-0732">Signal</keyword>
<dbReference type="InterPro" id="IPR005204">
    <property type="entry name" value="Hemocyanin_N"/>
</dbReference>
<dbReference type="Gene3D" id="2.60.40.1520">
    <property type="entry name" value="Hemocyanin, C-terminal domain"/>
    <property type="match status" value="1"/>
</dbReference>
<dbReference type="InterPro" id="IPR000896">
    <property type="entry name" value="Hemocyanin/hexamerin_mid_dom"/>
</dbReference>
<dbReference type="GO" id="GO:0045735">
    <property type="term" value="F:nutrient reservoir activity"/>
    <property type="evidence" value="ECO:0007669"/>
    <property type="project" value="UniProtKB-KW"/>
</dbReference>